<feature type="chain" id="PRO_5001815640" description="lytic cellulose monooxygenase (C4-dehydrogenating)" evidence="17">
    <location>
        <begin position="19"/>
        <end position="340"/>
    </location>
</feature>
<dbReference type="PANTHER" id="PTHR33353">
    <property type="entry name" value="PUTATIVE (AFU_ORTHOLOGUE AFUA_1G12560)-RELATED"/>
    <property type="match status" value="1"/>
</dbReference>
<comment type="similarity">
    <text evidence="13">Belongs to the polysaccharide monooxygenase AA9 family.</text>
</comment>
<evidence type="ECO:0000256" key="10">
    <source>
        <dbReference type="ARBA" id="ARBA00023157"/>
    </source>
</evidence>
<evidence type="ECO:0000313" key="19">
    <source>
        <dbReference type="EMBL" id="KFH49022.1"/>
    </source>
</evidence>
<dbReference type="PANTHER" id="PTHR33353:SF6">
    <property type="entry name" value="ENDOGLUCANASE IV"/>
    <property type="match status" value="1"/>
</dbReference>
<name>A0A086TI40_HAPC1</name>
<dbReference type="HOGENOM" id="CLU_031730_1_3_1"/>
<evidence type="ECO:0000256" key="12">
    <source>
        <dbReference type="ARBA" id="ARBA00023326"/>
    </source>
</evidence>
<evidence type="ECO:0000256" key="13">
    <source>
        <dbReference type="ARBA" id="ARBA00044502"/>
    </source>
</evidence>
<evidence type="ECO:0000256" key="11">
    <source>
        <dbReference type="ARBA" id="ARBA00023277"/>
    </source>
</evidence>
<proteinExistence type="inferred from homology"/>
<feature type="region of interest" description="Disordered" evidence="16">
    <location>
        <begin position="245"/>
        <end position="340"/>
    </location>
</feature>
<dbReference type="CDD" id="cd21175">
    <property type="entry name" value="LPMO_AA9"/>
    <property type="match status" value="1"/>
</dbReference>
<dbReference type="Pfam" id="PF03443">
    <property type="entry name" value="AA9"/>
    <property type="match status" value="1"/>
</dbReference>
<organism evidence="19 20">
    <name type="scientific">Hapsidospora chrysogenum (strain ATCC 11550 / CBS 779.69 / DSM 880 / IAM 14645 / JCM 23072 / IMI 49137)</name>
    <name type="common">Acremonium chrysogenum</name>
    <dbReference type="NCBI Taxonomy" id="857340"/>
    <lineage>
        <taxon>Eukaryota</taxon>
        <taxon>Fungi</taxon>
        <taxon>Dikarya</taxon>
        <taxon>Ascomycota</taxon>
        <taxon>Pezizomycotina</taxon>
        <taxon>Sordariomycetes</taxon>
        <taxon>Hypocreomycetidae</taxon>
        <taxon>Hypocreales</taxon>
        <taxon>Bionectriaceae</taxon>
        <taxon>Hapsidospora</taxon>
    </lineage>
</organism>
<evidence type="ECO:0000313" key="20">
    <source>
        <dbReference type="Proteomes" id="UP000029964"/>
    </source>
</evidence>
<comment type="subcellular location">
    <subcellularLocation>
        <location evidence="2">Secreted</location>
    </subcellularLocation>
</comment>
<feature type="compositionally biased region" description="Basic residues" evidence="16">
    <location>
        <begin position="325"/>
        <end position="340"/>
    </location>
</feature>
<evidence type="ECO:0000256" key="15">
    <source>
        <dbReference type="ARBA" id="ARBA00047174"/>
    </source>
</evidence>
<evidence type="ECO:0000256" key="2">
    <source>
        <dbReference type="ARBA" id="ARBA00004613"/>
    </source>
</evidence>
<dbReference type="EMBL" id="JPKY01000001">
    <property type="protein sequence ID" value="KFH49022.1"/>
    <property type="molecule type" value="Genomic_DNA"/>
</dbReference>
<keyword evidence="9 19" id="KW-0503">Monooxygenase</keyword>
<keyword evidence="5 17" id="KW-0732">Signal</keyword>
<feature type="signal peptide" evidence="17">
    <location>
        <begin position="1"/>
        <end position="18"/>
    </location>
</feature>
<evidence type="ECO:0000256" key="16">
    <source>
        <dbReference type="SAM" id="MobiDB-lite"/>
    </source>
</evidence>
<dbReference type="GO" id="GO:0005576">
    <property type="term" value="C:extracellular region"/>
    <property type="evidence" value="ECO:0007669"/>
    <property type="project" value="UniProtKB-SubCell"/>
</dbReference>
<reference evidence="20" key="1">
    <citation type="journal article" date="2014" name="Genome Announc.">
        <title>Genome sequence and annotation of Acremonium chrysogenum, producer of the beta-lactam antibiotic cephalosporin C.</title>
        <authorList>
            <person name="Terfehr D."/>
            <person name="Dahlmann T.A."/>
            <person name="Specht T."/>
            <person name="Zadra I."/>
            <person name="Kuernsteiner H."/>
            <person name="Kueck U."/>
        </authorList>
    </citation>
    <scope>NUCLEOTIDE SEQUENCE [LARGE SCALE GENOMIC DNA]</scope>
    <source>
        <strain evidence="20">ATCC 11550 / CBS 779.69 / DSM 880 / IAM 14645 / JCM 23072 / IMI 49137</strain>
    </source>
</reference>
<keyword evidence="8" id="KW-0186">Copper</keyword>
<comment type="caution">
    <text evidence="19">The sequence shown here is derived from an EMBL/GenBank/DDBJ whole genome shotgun (WGS) entry which is preliminary data.</text>
</comment>
<sequence length="340" mass="36164">MSRPLALATAALAAQVAAHGYLQSITLDGVTYEGYNYWNMENRDPNHIGWSHTTQNEGPEPDLSSPDFACRSGSEPAQSYGTVKAGGEATFVWTSDDTDRNPEGWAHTGPIATYIARCPDDDCTSADKTALQWVKIQEESVVEGTANDKGTWATDVLRQTGGAYSATIPENLAAGKYVIRSELMALHRAHLGEPEFYMQCSNIEVTGSGTDDLSGAGGVTASNLYSTSDDIFSFNLYNQNGETTWQVPGPPLYTGAAKSPANGGDEEDVDAGQQPPPTSADAPTPTPSQSEPVTEPAPTVQPDPVPTGDDDGGDDTYGGGDCQGRRPRKHKGKKAIRYRA</sequence>
<evidence type="ECO:0000256" key="1">
    <source>
        <dbReference type="ARBA" id="ARBA00001973"/>
    </source>
</evidence>
<feature type="compositionally biased region" description="Low complexity" evidence="16">
    <location>
        <begin position="279"/>
        <end position="290"/>
    </location>
</feature>
<evidence type="ECO:0000256" key="4">
    <source>
        <dbReference type="ARBA" id="ARBA00022723"/>
    </source>
</evidence>
<keyword evidence="3" id="KW-0964">Secreted</keyword>
<feature type="domain" description="Auxiliary Activity family 9 catalytic" evidence="18">
    <location>
        <begin position="19"/>
        <end position="241"/>
    </location>
</feature>
<dbReference type="InterPro" id="IPR049892">
    <property type="entry name" value="AA9"/>
</dbReference>
<dbReference type="GO" id="GO:0030245">
    <property type="term" value="P:cellulose catabolic process"/>
    <property type="evidence" value="ECO:0007669"/>
    <property type="project" value="UniProtKB-KW"/>
</dbReference>
<evidence type="ECO:0000256" key="7">
    <source>
        <dbReference type="ARBA" id="ARBA00023002"/>
    </source>
</evidence>
<dbReference type="AlphaFoldDB" id="A0A086TI40"/>
<dbReference type="Proteomes" id="UP000029964">
    <property type="component" value="Unassembled WGS sequence"/>
</dbReference>
<comment type="catalytic activity">
    <reaction evidence="14">
        <text>[(1-&gt;4)-beta-D-glucosyl]n+m + reduced acceptor + O2 = 4-dehydro-beta-D-glucosyl-[(1-&gt;4)-beta-D-glucosyl]n-1 + [(1-&gt;4)-beta-D-glucosyl]m + acceptor + H2O.</text>
        <dbReference type="EC" id="1.14.99.56"/>
    </reaction>
</comment>
<keyword evidence="10" id="KW-1015">Disulfide bond</keyword>
<keyword evidence="6" id="KW-0136">Cellulose degradation</keyword>
<dbReference type="GO" id="GO:0004497">
    <property type="term" value="F:monooxygenase activity"/>
    <property type="evidence" value="ECO:0007669"/>
    <property type="project" value="UniProtKB-KW"/>
</dbReference>
<evidence type="ECO:0000256" key="9">
    <source>
        <dbReference type="ARBA" id="ARBA00023033"/>
    </source>
</evidence>
<accession>A0A086TI40</accession>
<protein>
    <recommendedName>
        <fullName evidence="15">lytic cellulose monooxygenase (C4-dehydrogenating)</fullName>
        <ecNumber evidence="15">1.14.99.56</ecNumber>
    </recommendedName>
</protein>
<keyword evidence="11" id="KW-0119">Carbohydrate metabolism</keyword>
<dbReference type="OrthoDB" id="4849160at2759"/>
<evidence type="ECO:0000256" key="17">
    <source>
        <dbReference type="SAM" id="SignalP"/>
    </source>
</evidence>
<evidence type="ECO:0000256" key="14">
    <source>
        <dbReference type="ARBA" id="ARBA00045077"/>
    </source>
</evidence>
<keyword evidence="20" id="KW-1185">Reference proteome</keyword>
<comment type="cofactor">
    <cofactor evidence="1">
        <name>Cu(2+)</name>
        <dbReference type="ChEBI" id="CHEBI:29036"/>
    </cofactor>
</comment>
<evidence type="ECO:0000256" key="8">
    <source>
        <dbReference type="ARBA" id="ARBA00023008"/>
    </source>
</evidence>
<evidence type="ECO:0000256" key="6">
    <source>
        <dbReference type="ARBA" id="ARBA00023001"/>
    </source>
</evidence>
<evidence type="ECO:0000256" key="5">
    <source>
        <dbReference type="ARBA" id="ARBA00022729"/>
    </source>
</evidence>
<evidence type="ECO:0000256" key="3">
    <source>
        <dbReference type="ARBA" id="ARBA00022525"/>
    </source>
</evidence>
<keyword evidence="12" id="KW-0624">Polysaccharide degradation</keyword>
<dbReference type="InterPro" id="IPR005103">
    <property type="entry name" value="AA9_LPMO"/>
</dbReference>
<dbReference type="EC" id="1.14.99.56" evidence="15"/>
<gene>
    <name evidence="19" type="ORF">ACRE_000710</name>
</gene>
<dbReference type="Gene3D" id="2.70.50.70">
    <property type="match status" value="1"/>
</dbReference>
<dbReference type="GO" id="GO:0046872">
    <property type="term" value="F:metal ion binding"/>
    <property type="evidence" value="ECO:0007669"/>
    <property type="project" value="UniProtKB-KW"/>
</dbReference>
<keyword evidence="7" id="KW-0560">Oxidoreductase</keyword>
<keyword evidence="4" id="KW-0479">Metal-binding</keyword>
<evidence type="ECO:0000259" key="18">
    <source>
        <dbReference type="Pfam" id="PF03443"/>
    </source>
</evidence>